<proteinExistence type="predicted"/>
<feature type="compositionally biased region" description="Basic and acidic residues" evidence="1">
    <location>
        <begin position="261"/>
        <end position="280"/>
    </location>
</feature>
<dbReference type="OrthoDB" id="4589437at2759"/>
<evidence type="ECO:0000313" key="2">
    <source>
        <dbReference type="EMBL" id="AEO62213.1"/>
    </source>
</evidence>
<name>G2QW42_THETT</name>
<feature type="compositionally biased region" description="Pro residues" evidence="1">
    <location>
        <begin position="229"/>
        <end position="243"/>
    </location>
</feature>
<gene>
    <name evidence="2" type="ORF">THITE_2106130</name>
</gene>
<evidence type="ECO:0000256" key="1">
    <source>
        <dbReference type="SAM" id="MobiDB-lite"/>
    </source>
</evidence>
<reference evidence="2 3" key="1">
    <citation type="journal article" date="2011" name="Nat. Biotechnol.">
        <title>Comparative genomic analysis of the thermophilic biomass-degrading fungi Myceliophthora thermophila and Thielavia terrestris.</title>
        <authorList>
            <person name="Berka R.M."/>
            <person name="Grigoriev I.V."/>
            <person name="Otillar R."/>
            <person name="Salamov A."/>
            <person name="Grimwood J."/>
            <person name="Reid I."/>
            <person name="Ishmael N."/>
            <person name="John T."/>
            <person name="Darmond C."/>
            <person name="Moisan M.-C."/>
            <person name="Henrissat B."/>
            <person name="Coutinho P.M."/>
            <person name="Lombard V."/>
            <person name="Natvig D.O."/>
            <person name="Lindquist E."/>
            <person name="Schmutz J."/>
            <person name="Lucas S."/>
            <person name="Harris P."/>
            <person name="Powlowski J."/>
            <person name="Bellemare A."/>
            <person name="Taylor D."/>
            <person name="Butler G."/>
            <person name="de Vries R.P."/>
            <person name="Allijn I.E."/>
            <person name="van den Brink J."/>
            <person name="Ushinsky S."/>
            <person name="Storms R."/>
            <person name="Powell A.J."/>
            <person name="Paulsen I.T."/>
            <person name="Elbourne L.D.H."/>
            <person name="Baker S.E."/>
            <person name="Magnuson J."/>
            <person name="LaBoissiere S."/>
            <person name="Clutterbuck A.J."/>
            <person name="Martinez D."/>
            <person name="Wogulis M."/>
            <person name="de Leon A.L."/>
            <person name="Rey M.W."/>
            <person name="Tsang A."/>
        </authorList>
    </citation>
    <scope>NUCLEOTIDE SEQUENCE [LARGE SCALE GENOMIC DNA]</scope>
    <source>
        <strain evidence="3">ATCC 38088 / NRRL 8126</strain>
    </source>
</reference>
<dbReference type="RefSeq" id="XP_003648549.1">
    <property type="nucleotide sequence ID" value="XM_003648501.1"/>
</dbReference>
<dbReference type="KEGG" id="ttt:THITE_2106130"/>
<organism evidence="2 3">
    <name type="scientific">Thermothielavioides terrestris (strain ATCC 38088 / NRRL 8126)</name>
    <name type="common">Thielavia terrestris</name>
    <dbReference type="NCBI Taxonomy" id="578455"/>
    <lineage>
        <taxon>Eukaryota</taxon>
        <taxon>Fungi</taxon>
        <taxon>Dikarya</taxon>
        <taxon>Ascomycota</taxon>
        <taxon>Pezizomycotina</taxon>
        <taxon>Sordariomycetes</taxon>
        <taxon>Sordariomycetidae</taxon>
        <taxon>Sordariales</taxon>
        <taxon>Chaetomiaceae</taxon>
        <taxon>Thermothielavioides</taxon>
        <taxon>Thermothielavioides terrestris</taxon>
    </lineage>
</organism>
<protein>
    <submittedName>
        <fullName evidence="2">Uncharacterized protein</fullName>
    </submittedName>
</protein>
<feature type="compositionally biased region" description="Low complexity" evidence="1">
    <location>
        <begin position="31"/>
        <end position="43"/>
    </location>
</feature>
<dbReference type="EMBL" id="CP003009">
    <property type="protein sequence ID" value="AEO62213.1"/>
    <property type="molecule type" value="Genomic_DNA"/>
</dbReference>
<evidence type="ECO:0000313" key="3">
    <source>
        <dbReference type="Proteomes" id="UP000008181"/>
    </source>
</evidence>
<feature type="region of interest" description="Disordered" evidence="1">
    <location>
        <begin position="1"/>
        <end position="292"/>
    </location>
</feature>
<feature type="compositionally biased region" description="Basic and acidic residues" evidence="1">
    <location>
        <begin position="154"/>
        <end position="169"/>
    </location>
</feature>
<dbReference type="HOGENOM" id="CLU_769691_0_0_1"/>
<accession>G2QW42</accession>
<keyword evidence="3" id="KW-1185">Reference proteome</keyword>
<feature type="compositionally biased region" description="Pro residues" evidence="1">
    <location>
        <begin position="205"/>
        <end position="214"/>
    </location>
</feature>
<dbReference type="GeneID" id="11521359"/>
<dbReference type="eggNOG" id="ENOG502T3FR">
    <property type="taxonomic scope" value="Eukaryota"/>
</dbReference>
<dbReference type="Proteomes" id="UP000008181">
    <property type="component" value="Chromosome 1"/>
</dbReference>
<sequence length="352" mass="37969">MEAVRDSAEQSEAAVFSVVRPEHMKPTSVPSTASHSRSGTSSSLKIPAARKASFRVREWVKRSKSSRTIHGTSPAAPSTLAPLNTQLSGARVDKPGVDSSASNKQFLGLPAAKQGSDRRTNSMDSRITQWPDFYHSSHEAGRPQTRPTLGSPAGRDRQASRYHRPESNTDLRPAPLRVPSSERPGGDRTPPPTLERKDSRWKPLPNLPAQPVPPKADSTVMAPRLGEVVPPPAMGVDTPPPSPDRSANGVGAAEPAPPSTDRGKGKARGEGSSREGRCDDQPGAGPHKAVRHTREERLWLHKHYHGEAPFLKAWGLDISKLADRLEGLDILRDLIQAEAEKGRAQCPQAVVG</sequence>
<dbReference type="AlphaFoldDB" id="G2QW42"/>